<dbReference type="Pfam" id="PF00023">
    <property type="entry name" value="Ank"/>
    <property type="match status" value="1"/>
</dbReference>
<feature type="compositionally biased region" description="Basic residues" evidence="9">
    <location>
        <begin position="379"/>
        <end position="391"/>
    </location>
</feature>
<dbReference type="PANTHER" id="PTHR24201:SF16">
    <property type="entry name" value="ANKYRIN-1-LIKE-RELATED"/>
    <property type="match status" value="1"/>
</dbReference>
<evidence type="ECO:0000256" key="6">
    <source>
        <dbReference type="PROSITE-ProRule" id="PRU00023"/>
    </source>
</evidence>
<protein>
    <submittedName>
        <fullName evidence="12">Uncharacterized protein</fullName>
    </submittedName>
</protein>
<dbReference type="GO" id="GO:0006355">
    <property type="term" value="P:regulation of DNA-templated transcription"/>
    <property type="evidence" value="ECO:0007669"/>
    <property type="project" value="InterPro"/>
</dbReference>
<dbReference type="PROSITE" id="PS00028">
    <property type="entry name" value="ZINC_FINGER_C2H2_1"/>
    <property type="match status" value="2"/>
</dbReference>
<feature type="domain" description="Homeobox" evidence="10">
    <location>
        <begin position="180"/>
        <end position="243"/>
    </location>
</feature>
<evidence type="ECO:0000256" key="7">
    <source>
        <dbReference type="PROSITE-ProRule" id="PRU00042"/>
    </source>
</evidence>
<dbReference type="InterPro" id="IPR008422">
    <property type="entry name" value="KN_HD"/>
</dbReference>
<feature type="compositionally biased region" description="Gly residues" evidence="9">
    <location>
        <begin position="165"/>
        <end position="179"/>
    </location>
</feature>
<feature type="DNA-binding region" description="Homeobox" evidence="8">
    <location>
        <begin position="182"/>
        <end position="244"/>
    </location>
</feature>
<feature type="region of interest" description="Disordered" evidence="9">
    <location>
        <begin position="161"/>
        <end position="190"/>
    </location>
</feature>
<gene>
    <name evidence="12" type="ORF">FGG08_003701</name>
</gene>
<evidence type="ECO:0000256" key="5">
    <source>
        <dbReference type="ARBA" id="ARBA00023242"/>
    </source>
</evidence>
<evidence type="ECO:0000256" key="4">
    <source>
        <dbReference type="ARBA" id="ARBA00023155"/>
    </source>
</evidence>
<dbReference type="Pfam" id="PF05920">
    <property type="entry name" value="Homeobox_KN"/>
    <property type="match status" value="1"/>
</dbReference>
<dbReference type="GO" id="GO:0005634">
    <property type="term" value="C:nucleus"/>
    <property type="evidence" value="ECO:0007669"/>
    <property type="project" value="UniProtKB-SubCell"/>
</dbReference>
<dbReference type="InterPro" id="IPR036770">
    <property type="entry name" value="Ankyrin_rpt-contain_sf"/>
</dbReference>
<dbReference type="SMART" id="SM00355">
    <property type="entry name" value="ZnF_C2H2"/>
    <property type="match status" value="3"/>
</dbReference>
<dbReference type="GO" id="GO:0008270">
    <property type="term" value="F:zinc ion binding"/>
    <property type="evidence" value="ECO:0007669"/>
    <property type="project" value="UniProtKB-KW"/>
</dbReference>
<dbReference type="InterPro" id="IPR050776">
    <property type="entry name" value="Ank_Repeat/CDKN_Inhibitor"/>
</dbReference>
<keyword evidence="7" id="KW-0863">Zinc-finger</keyword>
<keyword evidence="3 8" id="KW-0238">DNA-binding</keyword>
<name>A0A9P8IAH6_9PEZI</name>
<evidence type="ECO:0000256" key="1">
    <source>
        <dbReference type="ARBA" id="ARBA00022737"/>
    </source>
</evidence>
<comment type="caution">
    <text evidence="12">The sequence shown here is derived from an EMBL/GenBank/DDBJ whole genome shotgun (WGS) entry which is preliminary data.</text>
</comment>
<evidence type="ECO:0000313" key="12">
    <source>
        <dbReference type="EMBL" id="KAH0541818.1"/>
    </source>
</evidence>
<accession>A0A9P8IAH6</accession>
<evidence type="ECO:0000259" key="11">
    <source>
        <dbReference type="PROSITE" id="PS50157"/>
    </source>
</evidence>
<evidence type="ECO:0000256" key="2">
    <source>
        <dbReference type="ARBA" id="ARBA00023043"/>
    </source>
</evidence>
<reference evidence="12" key="1">
    <citation type="submission" date="2021-03" db="EMBL/GenBank/DDBJ databases">
        <title>Comparative genomics and phylogenomic investigation of the class Geoglossomycetes provide insights into ecological specialization and systematics.</title>
        <authorList>
            <person name="Melie T."/>
            <person name="Pirro S."/>
            <person name="Miller A.N."/>
            <person name="Quandt A."/>
        </authorList>
    </citation>
    <scope>NUCLEOTIDE SEQUENCE</scope>
    <source>
        <strain evidence="12">GBOQ0MN5Z8</strain>
    </source>
</reference>
<keyword evidence="13" id="KW-1185">Reference proteome</keyword>
<dbReference type="CDD" id="cd00086">
    <property type="entry name" value="homeodomain"/>
    <property type="match status" value="1"/>
</dbReference>
<dbReference type="GO" id="GO:0003677">
    <property type="term" value="F:DNA binding"/>
    <property type="evidence" value="ECO:0007669"/>
    <property type="project" value="UniProtKB-UniRule"/>
</dbReference>
<feature type="domain" description="C2H2-type" evidence="11">
    <location>
        <begin position="399"/>
        <end position="427"/>
    </location>
</feature>
<dbReference type="Gene3D" id="1.25.40.20">
    <property type="entry name" value="Ankyrin repeat-containing domain"/>
    <property type="match status" value="1"/>
</dbReference>
<feature type="compositionally biased region" description="Low complexity" evidence="9">
    <location>
        <begin position="363"/>
        <end position="377"/>
    </location>
</feature>
<dbReference type="SUPFAM" id="SSF46689">
    <property type="entry name" value="Homeodomain-like"/>
    <property type="match status" value="1"/>
</dbReference>
<dbReference type="SMART" id="SM00248">
    <property type="entry name" value="ANK"/>
    <property type="match status" value="4"/>
</dbReference>
<dbReference type="InterPro" id="IPR013087">
    <property type="entry name" value="Znf_C2H2_type"/>
</dbReference>
<evidence type="ECO:0000256" key="9">
    <source>
        <dbReference type="SAM" id="MobiDB-lite"/>
    </source>
</evidence>
<dbReference type="PROSITE" id="PS50071">
    <property type="entry name" value="HOMEOBOX_2"/>
    <property type="match status" value="1"/>
</dbReference>
<keyword evidence="7" id="KW-0479">Metal-binding</keyword>
<evidence type="ECO:0000313" key="13">
    <source>
        <dbReference type="Proteomes" id="UP000698800"/>
    </source>
</evidence>
<dbReference type="OrthoDB" id="5399138at2759"/>
<evidence type="ECO:0000256" key="8">
    <source>
        <dbReference type="PROSITE-ProRule" id="PRU00108"/>
    </source>
</evidence>
<keyword evidence="2 6" id="KW-0040">ANK repeat</keyword>
<dbReference type="PROSITE" id="PS50088">
    <property type="entry name" value="ANK_REPEAT"/>
    <property type="match status" value="1"/>
</dbReference>
<dbReference type="SMART" id="SM00389">
    <property type="entry name" value="HOX"/>
    <property type="match status" value="1"/>
</dbReference>
<sequence>MPTSRPSVVKRYPNIIRISEKKQPAPLMAGSPSTDYYFCDLDGVGWSFPFLNPEEDLGAGLHDAGFTRAGLFAADQIPDWEDLLNLDEDQSSPLPSVEVPGPVSTQDTMPQIVGYRHHGKEIPSRADLGQGCEVGLSGSRGGIVRSTPPLAPPRKRKIATIQDGISGGTGSGQDSGEGSNGVSESKKRISKKAKTTLMSWLEENRQDPYPDKREIEKLSALAGLELAKVKNWLNNARQRHLPKLISAASNDSEGVKFTRSRNPNLGDGSHQVRLSPVPVFPELGIAQDQTHHNMDLRYRQLSPPMERFLSSPPESEAALLSAIKATAIGTEFQFTQATRMNPTEESQIDTNYDSISVSGSTESAASNISYSSQSSQYPRKGRKLAHTKTARHRPLEKRFQCTFCGVGFLTSYDWRRHEESQHFPQQEWICMWDGPRVREDEQLVCVFCGTADTSDYHMASAHNALDCYHKEIPERTFTRKDHLIQHVRQVHKAKGESPHMRGWSRPIRYDCSWACGFCEMRFGDWQARVRHIDKHFAEKHKVESSTRQFLRAAERGDVDRVRQLLNRPEVDQNCYGFARLLNNRIPLSLAAMNGHEVVVGLLLAREDARPNSEDIFGNNSLFLAAMSGHEAVVRLLLARDDVKPNSKNKLGQTPLLIASKNGHEAVVRLLLARDDIEPNLGDGLGNSPLLLAFKNGHQAVAQLLLAREDVTLNPCNDSLETPWSPAMEDWHEVIRLLLAREDLITSQLCYRFARS</sequence>
<feature type="region of interest" description="Disordered" evidence="9">
    <location>
        <begin position="363"/>
        <end position="391"/>
    </location>
</feature>
<dbReference type="InterPro" id="IPR009057">
    <property type="entry name" value="Homeodomain-like_sf"/>
</dbReference>
<keyword evidence="4 8" id="KW-0371">Homeobox</keyword>
<dbReference type="Gene3D" id="3.30.160.60">
    <property type="entry name" value="Classic Zinc Finger"/>
    <property type="match status" value="1"/>
</dbReference>
<dbReference type="Pfam" id="PF12796">
    <property type="entry name" value="Ank_2"/>
    <property type="match status" value="1"/>
</dbReference>
<dbReference type="InterPro" id="IPR001356">
    <property type="entry name" value="HD"/>
</dbReference>
<dbReference type="AlphaFoldDB" id="A0A9P8IAH6"/>
<dbReference type="Proteomes" id="UP000698800">
    <property type="component" value="Unassembled WGS sequence"/>
</dbReference>
<comment type="subcellular location">
    <subcellularLocation>
        <location evidence="8">Nucleus</location>
    </subcellularLocation>
</comment>
<dbReference type="SUPFAM" id="SSF48403">
    <property type="entry name" value="Ankyrin repeat"/>
    <property type="match status" value="1"/>
</dbReference>
<feature type="repeat" description="ANK" evidence="6">
    <location>
        <begin position="650"/>
        <end position="671"/>
    </location>
</feature>
<dbReference type="PROSITE" id="PS50157">
    <property type="entry name" value="ZINC_FINGER_C2H2_2"/>
    <property type="match status" value="1"/>
</dbReference>
<dbReference type="Gene3D" id="1.10.10.60">
    <property type="entry name" value="Homeodomain-like"/>
    <property type="match status" value="1"/>
</dbReference>
<keyword evidence="5 8" id="KW-0539">Nucleus</keyword>
<evidence type="ECO:0000256" key="3">
    <source>
        <dbReference type="ARBA" id="ARBA00023125"/>
    </source>
</evidence>
<keyword evidence="7" id="KW-0862">Zinc</keyword>
<dbReference type="EMBL" id="JAGHQL010000067">
    <property type="protein sequence ID" value="KAH0541818.1"/>
    <property type="molecule type" value="Genomic_DNA"/>
</dbReference>
<evidence type="ECO:0000259" key="10">
    <source>
        <dbReference type="PROSITE" id="PS50071"/>
    </source>
</evidence>
<dbReference type="PROSITE" id="PS50297">
    <property type="entry name" value="ANK_REP_REGION"/>
    <property type="match status" value="1"/>
</dbReference>
<proteinExistence type="predicted"/>
<dbReference type="InterPro" id="IPR002110">
    <property type="entry name" value="Ankyrin_rpt"/>
</dbReference>
<keyword evidence="1" id="KW-0677">Repeat</keyword>
<organism evidence="12 13">
    <name type="scientific">Glutinoglossum americanum</name>
    <dbReference type="NCBI Taxonomy" id="1670608"/>
    <lineage>
        <taxon>Eukaryota</taxon>
        <taxon>Fungi</taxon>
        <taxon>Dikarya</taxon>
        <taxon>Ascomycota</taxon>
        <taxon>Pezizomycotina</taxon>
        <taxon>Geoglossomycetes</taxon>
        <taxon>Geoglossales</taxon>
        <taxon>Geoglossaceae</taxon>
        <taxon>Glutinoglossum</taxon>
    </lineage>
</organism>
<dbReference type="PANTHER" id="PTHR24201">
    <property type="entry name" value="ANK_REP_REGION DOMAIN-CONTAINING PROTEIN"/>
    <property type="match status" value="1"/>
</dbReference>